<dbReference type="InterPro" id="IPR027791">
    <property type="entry name" value="Galactosyl_T_C"/>
</dbReference>
<dbReference type="InterPro" id="IPR001173">
    <property type="entry name" value="Glyco_trans_2-like"/>
</dbReference>
<evidence type="ECO:0000259" key="2">
    <source>
        <dbReference type="Pfam" id="PF00535"/>
    </source>
</evidence>
<gene>
    <name evidence="4" type="ORF">C7K25_07770</name>
</gene>
<feature type="domain" description="Glycosyltransferase 2-like" evidence="2">
    <location>
        <begin position="8"/>
        <end position="134"/>
    </location>
</feature>
<name>A0ABT7C867_9MICO</name>
<dbReference type="Pfam" id="PF02709">
    <property type="entry name" value="Glyco_transf_7C"/>
    <property type="match status" value="1"/>
</dbReference>
<evidence type="ECO:0000313" key="5">
    <source>
        <dbReference type="Proteomes" id="UP001170379"/>
    </source>
</evidence>
<dbReference type="Gene3D" id="3.90.550.10">
    <property type="entry name" value="Spore Coat Polysaccharide Biosynthesis Protein SpsA, Chain A"/>
    <property type="match status" value="1"/>
</dbReference>
<reference evidence="4" key="2">
    <citation type="journal article" date="2022" name="Sci. Rep.">
        <title>In silico prediction of the enzymes involved in the degradation of the herbicide molinate by Gulosibacter molinativorax ON4T.</title>
        <authorList>
            <person name="Lopes A.R."/>
            <person name="Bunin E."/>
            <person name="Viana A.T."/>
            <person name="Froufe H."/>
            <person name="Munoz-Merida A."/>
            <person name="Pinho D."/>
            <person name="Figueiredo J."/>
            <person name="Barroso C."/>
            <person name="Vaz-Moreira I."/>
            <person name="Bellanger X."/>
            <person name="Egas C."/>
            <person name="Nunes O.C."/>
        </authorList>
    </citation>
    <scope>NUCLEOTIDE SEQUENCE</scope>
    <source>
        <strain evidence="4">ON4</strain>
    </source>
</reference>
<dbReference type="InterPro" id="IPR029044">
    <property type="entry name" value="Nucleotide-diphossugar_trans"/>
</dbReference>
<dbReference type="SUPFAM" id="SSF53448">
    <property type="entry name" value="Nucleotide-diphospho-sugar transferases"/>
    <property type="match status" value="1"/>
</dbReference>
<evidence type="ECO:0008006" key="6">
    <source>
        <dbReference type="Google" id="ProtNLM"/>
    </source>
</evidence>
<keyword evidence="1" id="KW-0808">Transferase</keyword>
<sequence length="313" mass="34639">MTDSPKASIVVPSRGGAERLPHLFEALRSQTESSWEAIVVIDGDIDNSALVVEEAAADLPVRSIVFPENRGRSAALNAGFASARGDILIRCDDDLRPSPDYVAAHVERHIGGEFGVVGLYRNTYPPTPYARAYGFDRDERFRKDAYAASEEQWWRFWAGNVSVTRTGWQRVGEYDRSFRAYGWEDVDWGYRAKQAGLDVVLAPELETPHHIAATTTAIRVIRAFHSGAARRKFEAKHGVGALPPADGGTGIWGALVRNTARLRNLTGLTRSARTIDRFADKLPQYIAEKAISLLVESASLSGYRRPDNVRNDV</sequence>
<protein>
    <recommendedName>
        <fullName evidence="6">Glycosyltransferase family 2 protein</fullName>
    </recommendedName>
</protein>
<organism evidence="4 5">
    <name type="scientific">Gulosibacter molinativorax</name>
    <dbReference type="NCBI Taxonomy" id="256821"/>
    <lineage>
        <taxon>Bacteria</taxon>
        <taxon>Bacillati</taxon>
        <taxon>Actinomycetota</taxon>
        <taxon>Actinomycetes</taxon>
        <taxon>Micrococcales</taxon>
        <taxon>Microbacteriaceae</taxon>
        <taxon>Gulosibacter</taxon>
    </lineage>
</organism>
<dbReference type="PANTHER" id="PTHR43685">
    <property type="entry name" value="GLYCOSYLTRANSFERASE"/>
    <property type="match status" value="1"/>
</dbReference>
<reference evidence="4" key="1">
    <citation type="submission" date="2018-03" db="EMBL/GenBank/DDBJ databases">
        <authorList>
            <person name="Nunes O.C."/>
            <person name="Lopes A.R."/>
            <person name="Froufe H."/>
            <person name="Munoz-Merida A."/>
            <person name="Barroso C."/>
            <person name="Egas C."/>
        </authorList>
    </citation>
    <scope>NUCLEOTIDE SEQUENCE</scope>
    <source>
        <strain evidence="4">ON4</strain>
    </source>
</reference>
<dbReference type="Pfam" id="PF00535">
    <property type="entry name" value="Glycos_transf_2"/>
    <property type="match status" value="1"/>
</dbReference>
<evidence type="ECO:0000259" key="3">
    <source>
        <dbReference type="Pfam" id="PF02709"/>
    </source>
</evidence>
<dbReference type="RefSeq" id="WP_084147638.1">
    <property type="nucleotide sequence ID" value="NZ_CP028426.1"/>
</dbReference>
<comment type="caution">
    <text evidence="4">The sequence shown here is derived from an EMBL/GenBank/DDBJ whole genome shotgun (WGS) entry which is preliminary data.</text>
</comment>
<evidence type="ECO:0000313" key="4">
    <source>
        <dbReference type="EMBL" id="MDJ1371265.1"/>
    </source>
</evidence>
<dbReference type="Proteomes" id="UP001170379">
    <property type="component" value="Unassembled WGS sequence"/>
</dbReference>
<evidence type="ECO:0000256" key="1">
    <source>
        <dbReference type="ARBA" id="ARBA00022679"/>
    </source>
</evidence>
<proteinExistence type="predicted"/>
<dbReference type="PANTHER" id="PTHR43685:SF3">
    <property type="entry name" value="SLR2126 PROTEIN"/>
    <property type="match status" value="1"/>
</dbReference>
<feature type="domain" description="Galactosyltransferase C-terminal" evidence="3">
    <location>
        <begin position="152"/>
        <end position="204"/>
    </location>
</feature>
<dbReference type="EMBL" id="PXVD01000011">
    <property type="protein sequence ID" value="MDJ1371265.1"/>
    <property type="molecule type" value="Genomic_DNA"/>
</dbReference>
<dbReference type="CDD" id="cd00761">
    <property type="entry name" value="Glyco_tranf_GTA_type"/>
    <property type="match status" value="1"/>
</dbReference>
<accession>A0ABT7C867</accession>
<keyword evidence="5" id="KW-1185">Reference proteome</keyword>
<dbReference type="InterPro" id="IPR050834">
    <property type="entry name" value="Glycosyltransf_2"/>
</dbReference>